<evidence type="ECO:0000256" key="1">
    <source>
        <dbReference type="SAM" id="Phobius"/>
    </source>
</evidence>
<dbReference type="AlphaFoldDB" id="A0A3M7PNS1"/>
<accession>A0A3M7PNS1</accession>
<keyword evidence="1" id="KW-0472">Membrane</keyword>
<comment type="caution">
    <text evidence="2">The sequence shown here is derived from an EMBL/GenBank/DDBJ whole genome shotgun (WGS) entry which is preliminary data.</text>
</comment>
<evidence type="ECO:0000313" key="3">
    <source>
        <dbReference type="Proteomes" id="UP000276133"/>
    </source>
</evidence>
<protein>
    <submittedName>
        <fullName evidence="2">Uncharacterized protein</fullName>
    </submittedName>
</protein>
<proteinExistence type="predicted"/>
<keyword evidence="3" id="KW-1185">Reference proteome</keyword>
<organism evidence="2 3">
    <name type="scientific">Brachionus plicatilis</name>
    <name type="common">Marine rotifer</name>
    <name type="synonym">Brachionus muelleri</name>
    <dbReference type="NCBI Taxonomy" id="10195"/>
    <lineage>
        <taxon>Eukaryota</taxon>
        <taxon>Metazoa</taxon>
        <taxon>Spiralia</taxon>
        <taxon>Gnathifera</taxon>
        <taxon>Rotifera</taxon>
        <taxon>Eurotatoria</taxon>
        <taxon>Monogononta</taxon>
        <taxon>Pseudotrocha</taxon>
        <taxon>Ploima</taxon>
        <taxon>Brachionidae</taxon>
        <taxon>Brachionus</taxon>
    </lineage>
</organism>
<keyword evidence="1" id="KW-1133">Transmembrane helix</keyword>
<evidence type="ECO:0000313" key="2">
    <source>
        <dbReference type="EMBL" id="RNA00776.1"/>
    </source>
</evidence>
<reference evidence="2 3" key="1">
    <citation type="journal article" date="2018" name="Sci. Rep.">
        <title>Genomic signatures of local adaptation to the degree of environmental predictability in rotifers.</title>
        <authorList>
            <person name="Franch-Gras L."/>
            <person name="Hahn C."/>
            <person name="Garcia-Roger E.M."/>
            <person name="Carmona M.J."/>
            <person name="Serra M."/>
            <person name="Gomez A."/>
        </authorList>
    </citation>
    <scope>NUCLEOTIDE SEQUENCE [LARGE SCALE GENOMIC DNA]</scope>
    <source>
        <strain evidence="2">HYR1</strain>
    </source>
</reference>
<keyword evidence="1" id="KW-0812">Transmembrane</keyword>
<gene>
    <name evidence="2" type="ORF">BpHYR1_042987</name>
</gene>
<feature type="transmembrane region" description="Helical" evidence="1">
    <location>
        <begin position="82"/>
        <end position="106"/>
    </location>
</feature>
<dbReference type="EMBL" id="REGN01009614">
    <property type="protein sequence ID" value="RNA00776.1"/>
    <property type="molecule type" value="Genomic_DNA"/>
</dbReference>
<dbReference type="Proteomes" id="UP000276133">
    <property type="component" value="Unassembled WGS sequence"/>
</dbReference>
<sequence>MSQTQIVENTIFGFHKLPNSVAASVSLSLVKKICDVKGNRTISCYYNQLERIHRVNLEIEYHGEVLYSILTVRHVLKNKPKVLIHFGLKIVNFVCFLFSEFFYAGLFEIVRKNNCNDHQCLAQINKCFTEICRN</sequence>
<name>A0A3M7PNS1_BRAPC</name>